<dbReference type="SMART" id="SM00267">
    <property type="entry name" value="GGDEF"/>
    <property type="match status" value="1"/>
</dbReference>
<dbReference type="Gene3D" id="3.30.450.20">
    <property type="entry name" value="PAS domain"/>
    <property type="match status" value="1"/>
</dbReference>
<dbReference type="CDD" id="cd01949">
    <property type="entry name" value="GGDEF"/>
    <property type="match status" value="1"/>
</dbReference>
<keyword evidence="6" id="KW-1185">Reference proteome</keyword>
<protein>
    <recommendedName>
        <fullName evidence="1">diguanylate cyclase</fullName>
        <ecNumber evidence="1">2.7.7.65</ecNumber>
    </recommendedName>
</protein>
<keyword evidence="3" id="KW-0812">Transmembrane</keyword>
<dbReference type="InterPro" id="IPR000160">
    <property type="entry name" value="GGDEF_dom"/>
</dbReference>
<evidence type="ECO:0000256" key="3">
    <source>
        <dbReference type="SAM" id="Phobius"/>
    </source>
</evidence>
<dbReference type="GO" id="GO:0052621">
    <property type="term" value="F:diguanylate cyclase activity"/>
    <property type="evidence" value="ECO:0007669"/>
    <property type="project" value="UniProtKB-EC"/>
</dbReference>
<dbReference type="InterPro" id="IPR029151">
    <property type="entry name" value="Sensor-like_sf"/>
</dbReference>
<dbReference type="InterPro" id="IPR050469">
    <property type="entry name" value="Diguanylate_Cyclase"/>
</dbReference>
<accession>A0A6S7F4P5</accession>
<feature type="transmembrane region" description="Helical" evidence="3">
    <location>
        <begin position="286"/>
        <end position="305"/>
    </location>
</feature>
<evidence type="ECO:0000313" key="5">
    <source>
        <dbReference type="EMBL" id="CAB3935065.1"/>
    </source>
</evidence>
<name>A0A6S7F4P5_9BURK</name>
<proteinExistence type="predicted"/>
<dbReference type="Pfam" id="PF00990">
    <property type="entry name" value="GGDEF"/>
    <property type="match status" value="1"/>
</dbReference>
<evidence type="ECO:0000256" key="2">
    <source>
        <dbReference type="ARBA" id="ARBA00034247"/>
    </source>
</evidence>
<dbReference type="InterPro" id="IPR029787">
    <property type="entry name" value="Nucleotide_cyclase"/>
</dbReference>
<dbReference type="SUPFAM" id="SSF103190">
    <property type="entry name" value="Sensory domain-like"/>
    <property type="match status" value="1"/>
</dbReference>
<sequence>MTTAGMPRLKLRRLVTMLALASGIIAFVNTLYAAYLVQREQLIANTLEANRAYAIKQAEVTDLYIESIQRQLTLAASRAPALLGSKPAMEDELARLVHQTDGVMTAAITDKNATILATAPANLGMEGKTLVPQQLASGPQRLEGQISAPYIGMAGHLILAFSEPFLDTGGAYAGTIITAIPLRQGNELDKLVGDHFYRDGSYIYVVDGDGNIIYHEDKERIGTSERDNAVVEAVLRGETGAMPVVNTRGTHLLAGYAALKHAGWGVVAQRPLDETLRPLQSLTYRIVLYALPVGLIMFLAIYLLGRWISRPLEELAQVIERDQPGATADDLGKIKGWYYEAARLRNAVTMSQHSQIQRIDKLNSDTITDPMTGLINRRGLALQVAKHQQARQAFAVLALDLDHFKRVNDTLGHAAGDQVLIALAGILRTSIRGEDMPCRVGGEEFLVLMPDASPAIAGKVAERIRTATAGHTMPQAVGHITVSIGVALWPADDPAIEQVLVKADQALYRAKHSGRNRVEAWSTATAMRSDGVGIREG</sequence>
<dbReference type="EMBL" id="CADILH010000007">
    <property type="protein sequence ID" value="CAB3935065.1"/>
    <property type="molecule type" value="Genomic_DNA"/>
</dbReference>
<evidence type="ECO:0000256" key="1">
    <source>
        <dbReference type="ARBA" id="ARBA00012528"/>
    </source>
</evidence>
<dbReference type="EC" id="2.7.7.65" evidence="1"/>
<feature type="domain" description="GGDEF" evidence="4">
    <location>
        <begin position="392"/>
        <end position="523"/>
    </location>
</feature>
<comment type="catalytic activity">
    <reaction evidence="2">
        <text>2 GTP = 3',3'-c-di-GMP + 2 diphosphate</text>
        <dbReference type="Rhea" id="RHEA:24898"/>
        <dbReference type="ChEBI" id="CHEBI:33019"/>
        <dbReference type="ChEBI" id="CHEBI:37565"/>
        <dbReference type="ChEBI" id="CHEBI:58805"/>
        <dbReference type="EC" id="2.7.7.65"/>
    </reaction>
</comment>
<keyword evidence="3" id="KW-0472">Membrane</keyword>
<dbReference type="PANTHER" id="PTHR45138">
    <property type="entry name" value="REGULATORY COMPONENTS OF SENSORY TRANSDUCTION SYSTEM"/>
    <property type="match status" value="1"/>
</dbReference>
<evidence type="ECO:0000259" key="4">
    <source>
        <dbReference type="PROSITE" id="PS50887"/>
    </source>
</evidence>
<dbReference type="GO" id="GO:1902201">
    <property type="term" value="P:negative regulation of bacterial-type flagellum-dependent cell motility"/>
    <property type="evidence" value="ECO:0007669"/>
    <property type="project" value="TreeGrafter"/>
</dbReference>
<dbReference type="GO" id="GO:0005886">
    <property type="term" value="C:plasma membrane"/>
    <property type="evidence" value="ECO:0007669"/>
    <property type="project" value="TreeGrafter"/>
</dbReference>
<reference evidence="5 6" key="1">
    <citation type="submission" date="2020-04" db="EMBL/GenBank/DDBJ databases">
        <authorList>
            <person name="De Canck E."/>
        </authorList>
    </citation>
    <scope>NUCLEOTIDE SEQUENCE [LARGE SCALE GENOMIC DNA]</scope>
    <source>
        <strain evidence="5 6">LMG 6000</strain>
    </source>
</reference>
<dbReference type="CDD" id="cd12912">
    <property type="entry name" value="PDC2_MCP_like"/>
    <property type="match status" value="1"/>
</dbReference>
<gene>
    <name evidence="5" type="ORF">LMG6000_04138</name>
</gene>
<dbReference type="FunFam" id="3.30.70.270:FF:000001">
    <property type="entry name" value="Diguanylate cyclase domain protein"/>
    <property type="match status" value="1"/>
</dbReference>
<dbReference type="Gene3D" id="3.30.70.270">
    <property type="match status" value="1"/>
</dbReference>
<dbReference type="Proteomes" id="UP000494183">
    <property type="component" value="Unassembled WGS sequence"/>
</dbReference>
<keyword evidence="3" id="KW-1133">Transmembrane helix</keyword>
<dbReference type="InterPro" id="IPR043128">
    <property type="entry name" value="Rev_trsase/Diguanyl_cyclase"/>
</dbReference>
<dbReference type="RefSeq" id="WP_175201854.1">
    <property type="nucleotide sequence ID" value="NZ_CADILH010000007.1"/>
</dbReference>
<organism evidence="5 6">
    <name type="scientific">Achromobacter insolitus</name>
    <dbReference type="NCBI Taxonomy" id="217204"/>
    <lineage>
        <taxon>Bacteria</taxon>
        <taxon>Pseudomonadati</taxon>
        <taxon>Pseudomonadota</taxon>
        <taxon>Betaproteobacteria</taxon>
        <taxon>Burkholderiales</taxon>
        <taxon>Alcaligenaceae</taxon>
        <taxon>Achromobacter</taxon>
    </lineage>
</organism>
<dbReference type="GO" id="GO:0043709">
    <property type="term" value="P:cell adhesion involved in single-species biofilm formation"/>
    <property type="evidence" value="ECO:0007669"/>
    <property type="project" value="TreeGrafter"/>
</dbReference>
<evidence type="ECO:0000313" key="6">
    <source>
        <dbReference type="Proteomes" id="UP000494183"/>
    </source>
</evidence>
<dbReference type="PROSITE" id="PS50887">
    <property type="entry name" value="GGDEF"/>
    <property type="match status" value="1"/>
</dbReference>
<dbReference type="PANTHER" id="PTHR45138:SF9">
    <property type="entry name" value="DIGUANYLATE CYCLASE DGCM-RELATED"/>
    <property type="match status" value="1"/>
</dbReference>
<dbReference type="SUPFAM" id="SSF55073">
    <property type="entry name" value="Nucleotide cyclase"/>
    <property type="match status" value="1"/>
</dbReference>
<dbReference type="NCBIfam" id="TIGR00254">
    <property type="entry name" value="GGDEF"/>
    <property type="match status" value="1"/>
</dbReference>
<dbReference type="AlphaFoldDB" id="A0A6S7F4P5"/>